<dbReference type="STRING" id="927083.DB32_002066"/>
<evidence type="ECO:0000313" key="2">
    <source>
        <dbReference type="Proteomes" id="UP000034883"/>
    </source>
</evidence>
<protein>
    <submittedName>
        <fullName evidence="1">Putative neuromedin U</fullName>
    </submittedName>
</protein>
<organism evidence="1 2">
    <name type="scientific">Sandaracinus amylolyticus</name>
    <dbReference type="NCBI Taxonomy" id="927083"/>
    <lineage>
        <taxon>Bacteria</taxon>
        <taxon>Pseudomonadati</taxon>
        <taxon>Myxococcota</taxon>
        <taxon>Polyangia</taxon>
        <taxon>Polyangiales</taxon>
        <taxon>Sandaracinaceae</taxon>
        <taxon>Sandaracinus</taxon>
    </lineage>
</organism>
<dbReference type="AlphaFoldDB" id="A0A0F6W1C9"/>
<reference evidence="1 2" key="1">
    <citation type="submission" date="2015-03" db="EMBL/GenBank/DDBJ databases">
        <title>Genome assembly of Sandaracinus amylolyticus DSM 53668.</title>
        <authorList>
            <person name="Sharma G."/>
            <person name="Subramanian S."/>
        </authorList>
    </citation>
    <scope>NUCLEOTIDE SEQUENCE [LARGE SCALE GENOMIC DNA]</scope>
    <source>
        <strain evidence="1 2">DSM 53668</strain>
    </source>
</reference>
<gene>
    <name evidence="1" type="ORF">DB32_002066</name>
</gene>
<dbReference type="OrthoDB" id="9809066at2"/>
<evidence type="ECO:0000313" key="1">
    <source>
        <dbReference type="EMBL" id="AKF04917.1"/>
    </source>
</evidence>
<accession>A0A0F6W1C9</accession>
<proteinExistence type="predicted"/>
<sequence length="281" mass="29792">MHERSASVIVLATIVATSVTSAARDDGDPVAPASGHSDEALANQVANPLANLISVPLQSNFEFGLGRDDDGFRYLLNIQPVIPIALGGDWLVITRVILPVVYQDDVVTSQDSSGDSIGGTADTTASVWLATPPIGGLVLGLGPVTVLPTSTDDRLAPGHFGLGPTAIALWQSHGVTAGVLMNHVWTFTEEDDDYSQTFVQPFLSYVLPTSTTLTVQSETSYEWHSDTWTAPLIAGVSQLVRIGPLPMSFGVQGKWYVEHPESAPDWGLRAIVTALLPTGAH</sequence>
<dbReference type="Proteomes" id="UP000034883">
    <property type="component" value="Chromosome"/>
</dbReference>
<name>A0A0F6W1C9_9BACT</name>
<dbReference type="RefSeq" id="WP_053232210.1">
    <property type="nucleotide sequence ID" value="NZ_CP011125.1"/>
</dbReference>
<keyword evidence="2" id="KW-1185">Reference proteome</keyword>
<dbReference type="EMBL" id="CP011125">
    <property type="protein sequence ID" value="AKF04917.1"/>
    <property type="molecule type" value="Genomic_DNA"/>
</dbReference>
<dbReference type="KEGG" id="samy:DB32_002066"/>